<dbReference type="EMBL" id="SNXR01000015">
    <property type="protein sequence ID" value="TDP58253.1"/>
    <property type="molecule type" value="Genomic_DNA"/>
</dbReference>
<dbReference type="OrthoDB" id="982493at2"/>
<dbReference type="NCBIfam" id="TIGR04127">
    <property type="entry name" value="flavo_near_exo"/>
    <property type="match status" value="1"/>
</dbReference>
<feature type="transmembrane region" description="Helical" evidence="1">
    <location>
        <begin position="119"/>
        <end position="142"/>
    </location>
</feature>
<accession>A0A4R6Q967</accession>
<dbReference type="InterPro" id="IPR026414">
    <property type="entry name" value="ExosoTase_F-assoc_memb"/>
</dbReference>
<evidence type="ECO:0000313" key="3">
    <source>
        <dbReference type="Proteomes" id="UP000295260"/>
    </source>
</evidence>
<feature type="transmembrane region" description="Helical" evidence="1">
    <location>
        <begin position="59"/>
        <end position="80"/>
    </location>
</feature>
<reference evidence="2 3" key="1">
    <citation type="submission" date="2019-03" db="EMBL/GenBank/DDBJ databases">
        <title>Genomic Encyclopedia of Archaeal and Bacterial Type Strains, Phase II (KMG-II): from individual species to whole genera.</title>
        <authorList>
            <person name="Goeker M."/>
        </authorList>
    </citation>
    <scope>NUCLEOTIDE SEQUENCE [LARGE SCALE GENOMIC DNA]</scope>
    <source>
        <strain evidence="2 3">DSM 25687</strain>
    </source>
</reference>
<feature type="transmembrane region" description="Helical" evidence="1">
    <location>
        <begin position="92"/>
        <end position="113"/>
    </location>
</feature>
<evidence type="ECO:0000313" key="2">
    <source>
        <dbReference type="EMBL" id="TDP58253.1"/>
    </source>
</evidence>
<proteinExistence type="predicted"/>
<dbReference type="RefSeq" id="WP_133533527.1">
    <property type="nucleotide sequence ID" value="NZ_SNXR01000015.1"/>
</dbReference>
<comment type="caution">
    <text evidence="2">The sequence shown here is derived from an EMBL/GenBank/DDBJ whole genome shotgun (WGS) entry which is preliminary data.</text>
</comment>
<dbReference type="Proteomes" id="UP000295260">
    <property type="component" value="Unassembled WGS sequence"/>
</dbReference>
<evidence type="ECO:0000256" key="1">
    <source>
        <dbReference type="SAM" id="Phobius"/>
    </source>
</evidence>
<dbReference type="AlphaFoldDB" id="A0A4R6Q967"/>
<organism evidence="2 3">
    <name type="scientific">Flavobacterium dankookense</name>
    <dbReference type="NCBI Taxonomy" id="706186"/>
    <lineage>
        <taxon>Bacteria</taxon>
        <taxon>Pseudomonadati</taxon>
        <taxon>Bacteroidota</taxon>
        <taxon>Flavobacteriia</taxon>
        <taxon>Flavobacteriales</taxon>
        <taxon>Flavobacteriaceae</taxon>
        <taxon>Flavobacterium</taxon>
    </lineage>
</organism>
<gene>
    <name evidence="2" type="ORF">BC748_2288</name>
</gene>
<sequence length="149" mass="18043">MLEKLKKNKGKIIWSALLILLLICVRAFESKLFYDPFLDYYRREFTHLPFPEINPVKLFLSYGFRFYINSVLSLGLLYVLFKDTKIVKFSIFLYMVLATVLMISFFFVLTFFGEENKMTLFYIRRFIIQPIFILLFIPAFYYQNRIRKS</sequence>
<protein>
    <submittedName>
        <fullName evidence="2">Exosortase F-associated protein</fullName>
    </submittedName>
</protein>
<keyword evidence="3" id="KW-1185">Reference proteome</keyword>
<keyword evidence="1" id="KW-1133">Transmembrane helix</keyword>
<name>A0A4R6Q967_9FLAO</name>
<keyword evidence="1" id="KW-0812">Transmembrane</keyword>
<keyword evidence="1" id="KW-0472">Membrane</keyword>